<protein>
    <submittedName>
        <fullName evidence="1">Uncharacterized protein</fullName>
    </submittedName>
</protein>
<proteinExistence type="predicted"/>
<dbReference type="Proteomes" id="UP000235653">
    <property type="component" value="Unassembled WGS sequence"/>
</dbReference>
<dbReference type="Pfam" id="PF22091">
    <property type="entry name" value="DUF6941"/>
    <property type="match status" value="1"/>
</dbReference>
<dbReference type="EMBL" id="JQAN02000010">
    <property type="protein sequence ID" value="PPD58031.1"/>
    <property type="molecule type" value="Genomic_DNA"/>
</dbReference>
<gene>
    <name evidence="1" type="ORF">JP09_007000</name>
</gene>
<dbReference type="InterPro" id="IPR054221">
    <property type="entry name" value="DUF6941"/>
</dbReference>
<dbReference type="AlphaFoldDB" id="A0A2P5P6U9"/>
<reference evidence="1 2" key="1">
    <citation type="journal article" date="2017" name="ISME J.">
        <title>Grape pomace compost harbors organohalide-respiring Dehalogenimonas species with novel reductive dehalogenase genes.</title>
        <authorList>
            <person name="Yang Y."/>
            <person name="Higgins S.A."/>
            <person name="Yan J."/>
            <person name="Simsir B."/>
            <person name="Chourey K."/>
            <person name="Iyer R."/>
            <person name="Hettich R.L."/>
            <person name="Baldwin B."/>
            <person name="Ogles D.M."/>
            <person name="Loffler F.E."/>
        </authorList>
    </citation>
    <scope>NUCLEOTIDE SEQUENCE [LARGE SCALE GENOMIC DNA]</scope>
    <source>
        <strain evidence="1 2">GP</strain>
    </source>
</reference>
<organism evidence="1 2">
    <name type="scientific">Dehalogenimonas etheniformans</name>
    <dbReference type="NCBI Taxonomy" id="1536648"/>
    <lineage>
        <taxon>Bacteria</taxon>
        <taxon>Bacillati</taxon>
        <taxon>Chloroflexota</taxon>
        <taxon>Dehalococcoidia</taxon>
        <taxon>Dehalococcoidales</taxon>
        <taxon>Dehalococcoidaceae</taxon>
        <taxon>Dehalogenimonas</taxon>
    </lineage>
</organism>
<keyword evidence="2" id="KW-1185">Reference proteome</keyword>
<sequence length="148" mass="16289">MFSKIVPLVYNSPVDESKPLSHVKPVLIAALVCDVAVKDPTTGKISLIGIFDKIHVKQFPAQRPVSLYAKLTEAEGNYQFQAKYVFSNTGETLAEAKGEFAAKEKLGTIELNLQYPPLPIPGEGRYDFQIWVNGQFLGQTFIDAAIMG</sequence>
<evidence type="ECO:0000313" key="1">
    <source>
        <dbReference type="EMBL" id="PPD58031.1"/>
    </source>
</evidence>
<name>A0A2P5P6U9_9CHLR</name>
<evidence type="ECO:0000313" key="2">
    <source>
        <dbReference type="Proteomes" id="UP000235653"/>
    </source>
</evidence>
<dbReference type="OrthoDB" id="161148at2"/>
<accession>A0A2P5P6U9</accession>
<comment type="caution">
    <text evidence="1">The sequence shown here is derived from an EMBL/GenBank/DDBJ whole genome shotgun (WGS) entry which is preliminary data.</text>
</comment>
<dbReference type="RefSeq" id="WP_102331041.1">
    <property type="nucleotide sequence ID" value="NZ_CP058566.2"/>
</dbReference>